<gene>
    <name evidence="3" type="ORF">O3M35_003550</name>
</gene>
<dbReference type="Gene3D" id="3.40.570.10">
    <property type="entry name" value="Extracellular Endonuclease, subunit A"/>
    <property type="match status" value="2"/>
</dbReference>
<feature type="region of interest" description="Disordered" evidence="1">
    <location>
        <begin position="173"/>
        <end position="194"/>
    </location>
</feature>
<evidence type="ECO:0000259" key="2">
    <source>
        <dbReference type="Pfam" id="PF13930"/>
    </source>
</evidence>
<feature type="region of interest" description="Disordered" evidence="1">
    <location>
        <begin position="342"/>
        <end position="364"/>
    </location>
</feature>
<dbReference type="EMBL" id="JAPXFL010000012">
    <property type="protein sequence ID" value="KAK9499034.1"/>
    <property type="molecule type" value="Genomic_DNA"/>
</dbReference>
<reference evidence="3 4" key="1">
    <citation type="submission" date="2022-12" db="EMBL/GenBank/DDBJ databases">
        <title>Chromosome-level genome assembly of true bugs.</title>
        <authorList>
            <person name="Ma L."/>
            <person name="Li H."/>
        </authorList>
    </citation>
    <scope>NUCLEOTIDE SEQUENCE [LARGE SCALE GENOMIC DNA]</scope>
    <source>
        <strain evidence="3">Lab_2022b</strain>
    </source>
</reference>
<evidence type="ECO:0000256" key="1">
    <source>
        <dbReference type="SAM" id="MobiDB-lite"/>
    </source>
</evidence>
<feature type="region of interest" description="Disordered" evidence="1">
    <location>
        <begin position="510"/>
        <end position="581"/>
    </location>
</feature>
<proteinExistence type="predicted"/>
<name>A0AAW1CNC3_9HEMI</name>
<feature type="compositionally biased region" description="Basic residues" evidence="1">
    <location>
        <begin position="559"/>
        <end position="581"/>
    </location>
</feature>
<feature type="compositionally biased region" description="Basic and acidic residues" evidence="1">
    <location>
        <begin position="533"/>
        <end position="558"/>
    </location>
</feature>
<sequence length="581" mass="66624">METSPFWLQSKAQVVWKWVDAEKREKCDLPLPVVECIKENGKVIYIKAILREKNLRNNDGEISTNVKDEMEKIKAKGDDAAHLIANHLGGTGKYIENFVPFDAHSNRGKMRHMEENVYKLVKKSKVPITYEVWVQWNKDYSPNRPASITYKVTSPNQKDPIIKTTFVNSFYKGPVERNPDEQNPDTGHQSDPELTLCKLPEPVVECRKKDGKVVYIKAILREKNLRNNDGEISTNVKDEMEKIKAKGDDAAHLIANHLGGTGKYIENFVPFDAHSNRGKMRDMEENVYKLVKKSKVPITYEVWVQWNKDYSPNRPASITYKVTSPNQKDPIIKTTFVNSFYKGPVERNPDEQNPDTGHQSDPELTLCKLPEPVVECRKKDGKVVYIKAILREKNLRNNDGEISTKIKDEMEKIKAKGDDAARLIAGHLGGTGKYIENFVPLDANLNRGEMKEMVQNVYKLVKESKEPIIYEVWVQWNKEYSPNRPVSITYKVSSLNHPDPILKTTFVDPFYKGPVERNPDEKDISLEPDNPGTEDHPKPDKEGEDKKGERENPKEHPGKQQHSKGSSRSRSRYCPHKRPRA</sequence>
<feature type="compositionally biased region" description="Basic and acidic residues" evidence="1">
    <location>
        <begin position="514"/>
        <end position="525"/>
    </location>
</feature>
<evidence type="ECO:0000313" key="4">
    <source>
        <dbReference type="Proteomes" id="UP001461498"/>
    </source>
</evidence>
<protein>
    <recommendedName>
        <fullName evidence="2">Type VII secretion system protein EssD-like domain-containing protein</fullName>
    </recommendedName>
</protein>
<evidence type="ECO:0000313" key="3">
    <source>
        <dbReference type="EMBL" id="KAK9499034.1"/>
    </source>
</evidence>
<feature type="domain" description="Type VII secretion system protein EssD-like" evidence="2">
    <location>
        <begin position="382"/>
        <end position="492"/>
    </location>
</feature>
<feature type="domain" description="Type VII secretion system protein EssD-like" evidence="2">
    <location>
        <begin position="211"/>
        <end position="322"/>
    </location>
</feature>
<accession>A0AAW1CNC3</accession>
<dbReference type="InterPro" id="IPR044929">
    <property type="entry name" value="DNA/RNA_non-sp_Endonuclease_sf"/>
</dbReference>
<dbReference type="Pfam" id="PF13930">
    <property type="entry name" value="Endonuclea_NS_2"/>
    <property type="match status" value="3"/>
</dbReference>
<dbReference type="InterPro" id="IPR044927">
    <property type="entry name" value="Endonuclea_NS_2"/>
</dbReference>
<organism evidence="3 4">
    <name type="scientific">Rhynocoris fuscipes</name>
    <dbReference type="NCBI Taxonomy" id="488301"/>
    <lineage>
        <taxon>Eukaryota</taxon>
        <taxon>Metazoa</taxon>
        <taxon>Ecdysozoa</taxon>
        <taxon>Arthropoda</taxon>
        <taxon>Hexapoda</taxon>
        <taxon>Insecta</taxon>
        <taxon>Pterygota</taxon>
        <taxon>Neoptera</taxon>
        <taxon>Paraneoptera</taxon>
        <taxon>Hemiptera</taxon>
        <taxon>Heteroptera</taxon>
        <taxon>Panheteroptera</taxon>
        <taxon>Cimicomorpha</taxon>
        <taxon>Reduviidae</taxon>
        <taxon>Harpactorinae</taxon>
        <taxon>Harpactorini</taxon>
        <taxon>Rhynocoris</taxon>
    </lineage>
</organism>
<dbReference type="AlphaFoldDB" id="A0AAW1CNC3"/>
<comment type="caution">
    <text evidence="3">The sequence shown here is derived from an EMBL/GenBank/DDBJ whole genome shotgun (WGS) entry which is preliminary data.</text>
</comment>
<keyword evidence="4" id="KW-1185">Reference proteome</keyword>
<feature type="domain" description="Type VII secretion system protein EssD-like" evidence="2">
    <location>
        <begin position="42"/>
        <end position="152"/>
    </location>
</feature>
<dbReference type="Proteomes" id="UP001461498">
    <property type="component" value="Unassembled WGS sequence"/>
</dbReference>